<evidence type="ECO:0000256" key="3">
    <source>
        <dbReference type="ARBA" id="ARBA00022692"/>
    </source>
</evidence>
<evidence type="ECO:0000313" key="7">
    <source>
        <dbReference type="EMBL" id="SVB52398.1"/>
    </source>
</evidence>
<keyword evidence="2" id="KW-1003">Cell membrane</keyword>
<evidence type="ECO:0000256" key="6">
    <source>
        <dbReference type="SAM" id="Phobius"/>
    </source>
</evidence>
<name>A0A382ENZ5_9ZZZZ</name>
<evidence type="ECO:0000256" key="1">
    <source>
        <dbReference type="ARBA" id="ARBA00004651"/>
    </source>
</evidence>
<feature type="transmembrane region" description="Helical" evidence="6">
    <location>
        <begin position="155"/>
        <end position="172"/>
    </location>
</feature>
<keyword evidence="4 6" id="KW-1133">Transmembrane helix</keyword>
<organism evidence="7">
    <name type="scientific">marine metagenome</name>
    <dbReference type="NCBI Taxonomy" id="408172"/>
    <lineage>
        <taxon>unclassified sequences</taxon>
        <taxon>metagenomes</taxon>
        <taxon>ecological metagenomes</taxon>
    </lineage>
</organism>
<evidence type="ECO:0000256" key="5">
    <source>
        <dbReference type="ARBA" id="ARBA00023136"/>
    </source>
</evidence>
<dbReference type="EMBL" id="UINC01045529">
    <property type="protein sequence ID" value="SVB52398.1"/>
    <property type="molecule type" value="Genomic_DNA"/>
</dbReference>
<dbReference type="AlphaFoldDB" id="A0A382ENZ5"/>
<evidence type="ECO:0008006" key="8">
    <source>
        <dbReference type="Google" id="ProtNLM"/>
    </source>
</evidence>
<evidence type="ECO:0000256" key="4">
    <source>
        <dbReference type="ARBA" id="ARBA00022989"/>
    </source>
</evidence>
<protein>
    <recommendedName>
        <fullName evidence="8">TIGR00374 family protein</fullName>
    </recommendedName>
</protein>
<accession>A0A382ENZ5</accession>
<proteinExistence type="predicted"/>
<feature type="transmembrane region" description="Helical" evidence="6">
    <location>
        <begin position="39"/>
        <end position="63"/>
    </location>
</feature>
<feature type="transmembrane region" description="Helical" evidence="6">
    <location>
        <begin position="125"/>
        <end position="143"/>
    </location>
</feature>
<gene>
    <name evidence="7" type="ORF">METZ01_LOCUS205252</name>
</gene>
<dbReference type="GO" id="GO:0005886">
    <property type="term" value="C:plasma membrane"/>
    <property type="evidence" value="ECO:0007669"/>
    <property type="project" value="UniProtKB-SubCell"/>
</dbReference>
<comment type="subcellular location">
    <subcellularLocation>
        <location evidence="1">Cell membrane</location>
        <topology evidence="1">Multi-pass membrane protein</topology>
    </subcellularLocation>
</comment>
<sequence length="196" mass="21225">MTVKILRFLLPGLGLLLLGYLIGTLGLGEILSNLAVMKWAFPLVLLLATGWHVTNSIAWSFAFPSGAFRPGLLTLIRAKLAGEAVNQLTPLANLGGEPLKAFLLRHQSPTSRGLASVVINKTGQVFTGLAFTAIGLLLVVLHWELPQALPVPVQGGLLALFCFAALLLVLMVRKQRHMFTSLLNFLKRFGLHLEAL</sequence>
<feature type="non-terminal residue" evidence="7">
    <location>
        <position position="196"/>
    </location>
</feature>
<dbReference type="InterPro" id="IPR022791">
    <property type="entry name" value="L-PG_synthase/AglD"/>
</dbReference>
<dbReference type="Pfam" id="PF03706">
    <property type="entry name" value="LPG_synthase_TM"/>
    <property type="match status" value="1"/>
</dbReference>
<evidence type="ECO:0000256" key="2">
    <source>
        <dbReference type="ARBA" id="ARBA00022475"/>
    </source>
</evidence>
<reference evidence="7" key="1">
    <citation type="submission" date="2018-05" db="EMBL/GenBank/DDBJ databases">
        <authorList>
            <person name="Lanie J.A."/>
            <person name="Ng W.-L."/>
            <person name="Kazmierczak K.M."/>
            <person name="Andrzejewski T.M."/>
            <person name="Davidsen T.M."/>
            <person name="Wayne K.J."/>
            <person name="Tettelin H."/>
            <person name="Glass J.I."/>
            <person name="Rusch D."/>
            <person name="Podicherti R."/>
            <person name="Tsui H.-C.T."/>
            <person name="Winkler M.E."/>
        </authorList>
    </citation>
    <scope>NUCLEOTIDE SEQUENCE</scope>
</reference>
<keyword evidence="5 6" id="KW-0472">Membrane</keyword>
<keyword evidence="3 6" id="KW-0812">Transmembrane</keyword>